<feature type="region of interest" description="Disordered" evidence="2">
    <location>
        <begin position="43"/>
        <end position="66"/>
    </location>
</feature>
<dbReference type="SUPFAM" id="SSF143120">
    <property type="entry name" value="YefM-like"/>
    <property type="match status" value="1"/>
</dbReference>
<feature type="compositionally biased region" description="Basic and acidic residues" evidence="2">
    <location>
        <begin position="57"/>
        <end position="66"/>
    </location>
</feature>
<keyword evidence="4" id="KW-1185">Reference proteome</keyword>
<dbReference type="AlphaFoldDB" id="E0UBE9"/>
<protein>
    <recommendedName>
        <fullName evidence="5">Prevent-host-death family protein</fullName>
    </recommendedName>
</protein>
<accession>E0UBE9</accession>
<dbReference type="KEGG" id="cyj:Cyan7822_0754"/>
<dbReference type="HOGENOM" id="CLU_2664989_0_0_3"/>
<sequence>MIELHPEFLTKNGQIEFAVLPYEEFVKIQELLEDLEDLQDLREAKQEEQDSPTLSLDEVKQMLKLP</sequence>
<evidence type="ECO:0000256" key="2">
    <source>
        <dbReference type="SAM" id="MobiDB-lite"/>
    </source>
</evidence>
<dbReference type="EMBL" id="CP002198">
    <property type="protein sequence ID" value="ADN12781.1"/>
    <property type="molecule type" value="Genomic_DNA"/>
</dbReference>
<reference evidence="4" key="1">
    <citation type="journal article" date="2011" name="MBio">
        <title>Novel metabolic attributes of the genus Cyanothece, comprising a group of unicellular nitrogen-fixing Cyanobacteria.</title>
        <authorList>
            <person name="Bandyopadhyay A."/>
            <person name="Elvitigala T."/>
            <person name="Welsh E."/>
            <person name="Stockel J."/>
            <person name="Liberton M."/>
            <person name="Min H."/>
            <person name="Sherman L.A."/>
            <person name="Pakrasi H.B."/>
        </authorList>
    </citation>
    <scope>NUCLEOTIDE SEQUENCE [LARGE SCALE GENOMIC DNA]</scope>
    <source>
        <strain evidence="4">PCC 7822</strain>
    </source>
</reference>
<gene>
    <name evidence="3" type="ordered locus">Cyan7822_0754</name>
</gene>
<comment type="similarity">
    <text evidence="1">Belongs to the phD/YefM antitoxin family.</text>
</comment>
<evidence type="ECO:0008006" key="5">
    <source>
        <dbReference type="Google" id="ProtNLM"/>
    </source>
</evidence>
<proteinExistence type="inferred from homology"/>
<evidence type="ECO:0000256" key="1">
    <source>
        <dbReference type="ARBA" id="ARBA00009981"/>
    </source>
</evidence>
<name>E0UBE9_GLOV7</name>
<dbReference type="RefSeq" id="WP_013320891.1">
    <property type="nucleotide sequence ID" value="NC_014501.1"/>
</dbReference>
<dbReference type="InterPro" id="IPR036165">
    <property type="entry name" value="YefM-like_sf"/>
</dbReference>
<evidence type="ECO:0000313" key="4">
    <source>
        <dbReference type="Proteomes" id="UP000008206"/>
    </source>
</evidence>
<dbReference type="Proteomes" id="UP000008206">
    <property type="component" value="Chromosome"/>
</dbReference>
<organism evidence="3 4">
    <name type="scientific">Gloeothece verrucosa (strain PCC 7822)</name>
    <name type="common">Cyanothece sp. (strain PCC 7822)</name>
    <dbReference type="NCBI Taxonomy" id="497965"/>
    <lineage>
        <taxon>Bacteria</taxon>
        <taxon>Bacillati</taxon>
        <taxon>Cyanobacteriota</taxon>
        <taxon>Cyanophyceae</taxon>
        <taxon>Oscillatoriophycideae</taxon>
        <taxon>Chroococcales</taxon>
        <taxon>Aphanothecaceae</taxon>
        <taxon>Gloeothece</taxon>
        <taxon>Gloeothece verrucosa</taxon>
    </lineage>
</organism>
<dbReference type="eggNOG" id="ENOG50336KG">
    <property type="taxonomic scope" value="Bacteria"/>
</dbReference>
<evidence type="ECO:0000313" key="3">
    <source>
        <dbReference type="EMBL" id="ADN12781.1"/>
    </source>
</evidence>
<dbReference type="STRING" id="497965.Cyan7822_0754"/>